<gene>
    <name evidence="2" type="primary">LOC115816627</name>
</gene>
<dbReference type="RefSeq" id="XP_075209702.1">
    <property type="nucleotide sequence ID" value="XM_075353587.1"/>
</dbReference>
<evidence type="ECO:0000313" key="2">
    <source>
        <dbReference type="RefSeq" id="XP_075209702.1"/>
    </source>
</evidence>
<proteinExistence type="predicted"/>
<protein>
    <submittedName>
        <fullName evidence="2">UDP-glucuronosyltransferase 2C1</fullName>
    </submittedName>
</protein>
<evidence type="ECO:0000313" key="1">
    <source>
        <dbReference type="Proteomes" id="UP000504632"/>
    </source>
</evidence>
<name>A0AC58UVV3_CHACN</name>
<keyword evidence="1" id="KW-1185">Reference proteome</keyword>
<organism evidence="1 2">
    <name type="scientific">Chanos chanos</name>
    <name type="common">Milkfish</name>
    <name type="synonym">Mugil chanos</name>
    <dbReference type="NCBI Taxonomy" id="29144"/>
    <lineage>
        <taxon>Eukaryota</taxon>
        <taxon>Metazoa</taxon>
        <taxon>Chordata</taxon>
        <taxon>Craniata</taxon>
        <taxon>Vertebrata</taxon>
        <taxon>Euteleostomi</taxon>
        <taxon>Actinopterygii</taxon>
        <taxon>Neopterygii</taxon>
        <taxon>Teleostei</taxon>
        <taxon>Ostariophysi</taxon>
        <taxon>Gonorynchiformes</taxon>
        <taxon>Chanidae</taxon>
        <taxon>Chanos</taxon>
    </lineage>
</organism>
<sequence>MVDCCHGGKIIVFPEDGSHWVNMQVILRKLHSHGHHLTVVRSFRSWYIKESSPIYTSITITPTHAEDVSAEFFKTLVERSLALRKMPTFLHFFEQQRDVTTVLKKFHGETLKLISTMLEDSPLMRRLHDAKFDLMLTDPAFPAGVLLAHYLHLPMVYNVRWLNAGEAHMAIAPTPLSYVPMYNSLLHDHMDVLQRVENFLRYLVSLLQERFVILPVYEELIKTHFPPGSDLLSMQRSADIWLMRVDFVFEFPRPTMPNVVYMGGFQCQPVQPLPKELETFMESSGEHGVVVMSLGAMVTALPREITEVIAATFAEIPQKVVWRYMGERPSSLGNNTLLLEWLPQNDLLGHPKTRAFVAHGGTNGIYEAIYHGIPVVGLPLLFDQFDNLLRLQVRGAARTVDLATLTSGEFLSALNDILNNPSYKQNIQRLSELHHDLPLSPLDSAIFWIEYVMRHKGAAHLRPEANNMPWYSYHSLDVVVVLLALCGTSLWASFFFCKLLYRKISKRKLKVD</sequence>
<reference evidence="2" key="1">
    <citation type="submission" date="2025-08" db="UniProtKB">
        <authorList>
            <consortium name="RefSeq"/>
        </authorList>
    </citation>
    <scope>IDENTIFICATION</scope>
</reference>
<accession>A0AC58UVV3</accession>
<dbReference type="Proteomes" id="UP000504632">
    <property type="component" value="Chromosome 7"/>
</dbReference>